<keyword evidence="5" id="KW-1185">Reference proteome</keyword>
<keyword evidence="1" id="KW-0159">Chromosome partition</keyword>
<evidence type="ECO:0000256" key="2">
    <source>
        <dbReference type="SAM" id="Coils"/>
    </source>
</evidence>
<evidence type="ECO:0000259" key="3">
    <source>
        <dbReference type="SMART" id="SM00470"/>
    </source>
</evidence>
<dbReference type="Pfam" id="PF17762">
    <property type="entry name" value="HTH_ParB"/>
    <property type="match status" value="1"/>
</dbReference>
<dbReference type="GO" id="GO:0005694">
    <property type="term" value="C:chromosome"/>
    <property type="evidence" value="ECO:0007669"/>
    <property type="project" value="TreeGrafter"/>
</dbReference>
<dbReference type="InterPro" id="IPR050336">
    <property type="entry name" value="Chromosome_partition/occlusion"/>
</dbReference>
<reference evidence="5" key="1">
    <citation type="submission" date="2016-11" db="EMBL/GenBank/DDBJ databases">
        <authorList>
            <person name="Varghese N."/>
            <person name="Submissions S."/>
        </authorList>
    </citation>
    <scope>NUCLEOTIDE SEQUENCE [LARGE SCALE GENOMIC DNA]</scope>
    <source>
        <strain evidence="5">DSM 11792</strain>
    </source>
</reference>
<evidence type="ECO:0000313" key="5">
    <source>
        <dbReference type="Proteomes" id="UP000184196"/>
    </source>
</evidence>
<evidence type="ECO:0000256" key="1">
    <source>
        <dbReference type="ARBA" id="ARBA00022829"/>
    </source>
</evidence>
<protein>
    <submittedName>
        <fullName evidence="4">ParB-like nuclease domain-containing protein</fullName>
    </submittedName>
</protein>
<name>A0A1M5DG96_9FIRM</name>
<dbReference type="InterPro" id="IPR036086">
    <property type="entry name" value="ParB/Sulfiredoxin_sf"/>
</dbReference>
<dbReference type="Gene3D" id="3.90.1530.10">
    <property type="entry name" value="Conserved hypothetical protein from pyrococcus furiosus pfu- 392566-001, ParB domain"/>
    <property type="match status" value="1"/>
</dbReference>
<dbReference type="EMBL" id="FQUW01000049">
    <property type="protein sequence ID" value="SHF66053.1"/>
    <property type="molecule type" value="Genomic_DNA"/>
</dbReference>
<sequence length="488" mass="56695">MFGTKIYRVVMEGEINPGQLKPHPKNQEYYSDLPDEKYRELKRSIEANGMRDPLKILPDYTVVSGHQRLKIALELGLEAVPFVMVEIVSDDPEREAEYLLIAENDERRQSDNDPMKKARRAKFLREYWGIREGRPTKKLGQNVLVNSGKTLDDIAEAIGEERKTTQRLLKLNDLIPEFQALVSSGKLGTTAAEQIAYLSPEAQAEIYRQIKEQITDMTVAEVKDLRRKVEEKERLEKELEQVRAAVQTMESRAIEAEDQLNDMRRELSNIQDRLEEAIRNARKEEREAAEEEIAKLQEKVNRLSERAEKLKQDKEKAEARVKEIEEKLASAHQAVEEQFRKDLADKEKRIKVLEEEIAGLNRKIAELESRPPEVIEKAPEDYEELKQMIRTLKKEKEKAESELLGLTREQIEQKDRYWVRDIVTKIAQDVGKHVTKLRYEMERRSIDAVAYKDIMDCADLLVKIAGELRETASLRERTRGSDYVEIVV</sequence>
<dbReference type="RefSeq" id="WP_073167386.1">
    <property type="nucleotide sequence ID" value="NZ_FQUW01000049.1"/>
</dbReference>
<dbReference type="InterPro" id="IPR041468">
    <property type="entry name" value="HTH_ParB/Spo0J"/>
</dbReference>
<dbReference type="SUPFAM" id="SSF110849">
    <property type="entry name" value="ParB/Sulfiredoxin"/>
    <property type="match status" value="1"/>
</dbReference>
<dbReference type="Proteomes" id="UP000184196">
    <property type="component" value="Unassembled WGS sequence"/>
</dbReference>
<dbReference type="OrthoDB" id="1662300at2"/>
<dbReference type="Pfam" id="PF02195">
    <property type="entry name" value="ParB_N"/>
    <property type="match status" value="1"/>
</dbReference>
<accession>A0A1M5DG96</accession>
<evidence type="ECO:0000313" key="4">
    <source>
        <dbReference type="EMBL" id="SHF66053.1"/>
    </source>
</evidence>
<dbReference type="InterPro" id="IPR003115">
    <property type="entry name" value="ParB_N"/>
</dbReference>
<keyword evidence="2" id="KW-0175">Coiled coil</keyword>
<feature type="domain" description="ParB-like N-terminal" evidence="3">
    <location>
        <begin position="13"/>
        <end position="105"/>
    </location>
</feature>
<dbReference type="SUPFAM" id="SSF109709">
    <property type="entry name" value="KorB DNA-binding domain-like"/>
    <property type="match status" value="1"/>
</dbReference>
<proteinExistence type="predicted"/>
<dbReference type="Gene3D" id="1.10.287.1490">
    <property type="match status" value="1"/>
</dbReference>
<organism evidence="4 5">
    <name type="scientific">Desulfofundulus australicus DSM 11792</name>
    <dbReference type="NCBI Taxonomy" id="1121425"/>
    <lineage>
        <taxon>Bacteria</taxon>
        <taxon>Bacillati</taxon>
        <taxon>Bacillota</taxon>
        <taxon>Clostridia</taxon>
        <taxon>Eubacteriales</taxon>
        <taxon>Peptococcaceae</taxon>
        <taxon>Desulfofundulus</taxon>
    </lineage>
</organism>
<dbReference type="SMART" id="SM00470">
    <property type="entry name" value="ParB"/>
    <property type="match status" value="1"/>
</dbReference>
<dbReference type="PANTHER" id="PTHR33375">
    <property type="entry name" value="CHROMOSOME-PARTITIONING PROTEIN PARB-RELATED"/>
    <property type="match status" value="1"/>
</dbReference>
<feature type="coiled-coil region" evidence="2">
    <location>
        <begin position="222"/>
        <end position="416"/>
    </location>
</feature>
<dbReference type="AlphaFoldDB" id="A0A1M5DG96"/>
<dbReference type="Gene3D" id="1.10.10.2830">
    <property type="match status" value="1"/>
</dbReference>
<gene>
    <name evidence="4" type="ORF">SAMN02745218_02817</name>
</gene>
<dbReference type="GO" id="GO:0007059">
    <property type="term" value="P:chromosome segregation"/>
    <property type="evidence" value="ECO:0007669"/>
    <property type="project" value="UniProtKB-KW"/>
</dbReference>
<dbReference type="PANTHER" id="PTHR33375:SF1">
    <property type="entry name" value="CHROMOSOME-PARTITIONING PROTEIN PARB-RELATED"/>
    <property type="match status" value="1"/>
</dbReference>